<keyword evidence="3" id="KW-1185">Reference proteome</keyword>
<comment type="caution">
    <text evidence="2">The sequence shown here is derived from an EMBL/GenBank/DDBJ whole genome shotgun (WGS) entry which is preliminary data.</text>
</comment>
<keyword evidence="1" id="KW-1133">Transmembrane helix</keyword>
<keyword evidence="1" id="KW-0812">Transmembrane</keyword>
<evidence type="ECO:0000313" key="3">
    <source>
        <dbReference type="Proteomes" id="UP000193642"/>
    </source>
</evidence>
<dbReference type="AlphaFoldDB" id="A0A1Y2BEF6"/>
<protein>
    <submittedName>
        <fullName evidence="2">Uncharacterized protein</fullName>
    </submittedName>
</protein>
<name>A0A1Y2BEF6_9FUNG</name>
<accession>A0A1Y2BEF6</accession>
<feature type="transmembrane region" description="Helical" evidence="1">
    <location>
        <begin position="36"/>
        <end position="59"/>
    </location>
</feature>
<dbReference type="Proteomes" id="UP000193642">
    <property type="component" value="Unassembled WGS sequence"/>
</dbReference>
<proteinExistence type="predicted"/>
<evidence type="ECO:0000256" key="1">
    <source>
        <dbReference type="SAM" id="Phobius"/>
    </source>
</evidence>
<sequence length="153" mass="16678">MFYSIFPVLGEYAYVPYCWSRSKDIVRRLFPKTYRVLGYLVPLFPLVCYAPLVGALVYTVCTDTIGKDAGAAILTYSNAVVATLLMVFDLVLVSAFIHFQRTMGADSCKKLVIIAQHGLIASFFGLVAIGFFGATAVLGIHSPRSAITVPLTI</sequence>
<reference evidence="2 3" key="1">
    <citation type="submission" date="2016-07" db="EMBL/GenBank/DDBJ databases">
        <title>Pervasive Adenine N6-methylation of Active Genes in Fungi.</title>
        <authorList>
            <consortium name="DOE Joint Genome Institute"/>
            <person name="Mondo S.J."/>
            <person name="Dannebaum R.O."/>
            <person name="Kuo R.C."/>
            <person name="Labutti K."/>
            <person name="Haridas S."/>
            <person name="Kuo A."/>
            <person name="Salamov A."/>
            <person name="Ahrendt S.R."/>
            <person name="Lipzen A."/>
            <person name="Sullivan W."/>
            <person name="Andreopoulos W.B."/>
            <person name="Clum A."/>
            <person name="Lindquist E."/>
            <person name="Daum C."/>
            <person name="Ramamoorthy G.K."/>
            <person name="Gryganskyi A."/>
            <person name="Culley D."/>
            <person name="Magnuson J.K."/>
            <person name="James T.Y."/>
            <person name="O'Malley M.A."/>
            <person name="Stajich J.E."/>
            <person name="Spatafora J.W."/>
            <person name="Visel A."/>
            <person name="Grigoriev I.V."/>
        </authorList>
    </citation>
    <scope>NUCLEOTIDE SEQUENCE [LARGE SCALE GENOMIC DNA]</scope>
    <source>
        <strain evidence="2 3">JEL800</strain>
    </source>
</reference>
<feature type="transmembrane region" description="Helical" evidence="1">
    <location>
        <begin position="79"/>
        <end position="99"/>
    </location>
</feature>
<dbReference type="EMBL" id="MCGO01000068">
    <property type="protein sequence ID" value="ORY33218.1"/>
    <property type="molecule type" value="Genomic_DNA"/>
</dbReference>
<organism evidence="2 3">
    <name type="scientific">Rhizoclosmatium globosum</name>
    <dbReference type="NCBI Taxonomy" id="329046"/>
    <lineage>
        <taxon>Eukaryota</taxon>
        <taxon>Fungi</taxon>
        <taxon>Fungi incertae sedis</taxon>
        <taxon>Chytridiomycota</taxon>
        <taxon>Chytridiomycota incertae sedis</taxon>
        <taxon>Chytridiomycetes</taxon>
        <taxon>Chytridiales</taxon>
        <taxon>Chytriomycetaceae</taxon>
        <taxon>Rhizoclosmatium</taxon>
    </lineage>
</organism>
<gene>
    <name evidence="2" type="ORF">BCR33DRAFT_521009</name>
</gene>
<evidence type="ECO:0000313" key="2">
    <source>
        <dbReference type="EMBL" id="ORY33218.1"/>
    </source>
</evidence>
<feature type="transmembrane region" description="Helical" evidence="1">
    <location>
        <begin position="111"/>
        <end position="140"/>
    </location>
</feature>
<keyword evidence="1" id="KW-0472">Membrane</keyword>